<evidence type="ECO:0000313" key="4">
    <source>
        <dbReference type="EMBL" id="KAJ0221474.1"/>
    </source>
</evidence>
<dbReference type="EMBL" id="NBSK02000002">
    <property type="protein sequence ID" value="KAJ0221474.1"/>
    <property type="molecule type" value="Genomic_DNA"/>
</dbReference>
<keyword evidence="5" id="KW-1185">Reference proteome</keyword>
<dbReference type="GO" id="GO:0008270">
    <property type="term" value="F:zinc ion binding"/>
    <property type="evidence" value="ECO:0007669"/>
    <property type="project" value="UniProtKB-KW"/>
</dbReference>
<keyword evidence="1" id="KW-0863">Zinc-finger</keyword>
<comment type="caution">
    <text evidence="4">The sequence shown here is derived from an EMBL/GenBank/DDBJ whole genome shotgun (WGS) entry which is preliminary data.</text>
</comment>
<dbReference type="Proteomes" id="UP000235145">
    <property type="component" value="Unassembled WGS sequence"/>
</dbReference>
<accession>A0A9R1WCZ9</accession>
<evidence type="ECO:0000313" key="5">
    <source>
        <dbReference type="Proteomes" id="UP000235145"/>
    </source>
</evidence>
<keyword evidence="1" id="KW-0862">Zinc</keyword>
<feature type="region of interest" description="Disordered" evidence="2">
    <location>
        <begin position="335"/>
        <end position="354"/>
    </location>
</feature>
<protein>
    <recommendedName>
        <fullName evidence="3">CCHC-type domain-containing protein</fullName>
    </recommendedName>
</protein>
<name>A0A9R1WCZ9_LACSA</name>
<feature type="domain" description="CCHC-type" evidence="3">
    <location>
        <begin position="282"/>
        <end position="298"/>
    </location>
</feature>
<dbReference type="PROSITE" id="PS50158">
    <property type="entry name" value="ZF_CCHC"/>
    <property type="match status" value="1"/>
</dbReference>
<evidence type="ECO:0000256" key="2">
    <source>
        <dbReference type="SAM" id="MobiDB-lite"/>
    </source>
</evidence>
<feature type="compositionally biased region" description="Acidic residues" evidence="2">
    <location>
        <begin position="343"/>
        <end position="354"/>
    </location>
</feature>
<gene>
    <name evidence="4" type="ORF">LSAT_V11C200061280</name>
</gene>
<reference evidence="4 5" key="1">
    <citation type="journal article" date="2017" name="Nat. Commun.">
        <title>Genome assembly with in vitro proximity ligation data and whole-genome triplication in lettuce.</title>
        <authorList>
            <person name="Reyes-Chin-Wo S."/>
            <person name="Wang Z."/>
            <person name="Yang X."/>
            <person name="Kozik A."/>
            <person name="Arikit S."/>
            <person name="Song C."/>
            <person name="Xia L."/>
            <person name="Froenicke L."/>
            <person name="Lavelle D.O."/>
            <person name="Truco M.J."/>
            <person name="Xia R."/>
            <person name="Zhu S."/>
            <person name="Xu C."/>
            <person name="Xu H."/>
            <person name="Xu X."/>
            <person name="Cox K."/>
            <person name="Korf I."/>
            <person name="Meyers B.C."/>
            <person name="Michelmore R.W."/>
        </authorList>
    </citation>
    <scope>NUCLEOTIDE SEQUENCE [LARGE SCALE GENOMIC DNA]</scope>
    <source>
        <strain evidence="5">cv. Salinas</strain>
        <tissue evidence="4">Seedlings</tissue>
    </source>
</reference>
<organism evidence="4 5">
    <name type="scientific">Lactuca sativa</name>
    <name type="common">Garden lettuce</name>
    <dbReference type="NCBI Taxonomy" id="4236"/>
    <lineage>
        <taxon>Eukaryota</taxon>
        <taxon>Viridiplantae</taxon>
        <taxon>Streptophyta</taxon>
        <taxon>Embryophyta</taxon>
        <taxon>Tracheophyta</taxon>
        <taxon>Spermatophyta</taxon>
        <taxon>Magnoliopsida</taxon>
        <taxon>eudicotyledons</taxon>
        <taxon>Gunneridae</taxon>
        <taxon>Pentapetalae</taxon>
        <taxon>asterids</taxon>
        <taxon>campanulids</taxon>
        <taxon>Asterales</taxon>
        <taxon>Asteraceae</taxon>
        <taxon>Cichorioideae</taxon>
        <taxon>Cichorieae</taxon>
        <taxon>Lactucinae</taxon>
        <taxon>Lactuca</taxon>
    </lineage>
</organism>
<dbReference type="InterPro" id="IPR001878">
    <property type="entry name" value="Znf_CCHC"/>
</dbReference>
<dbReference type="GO" id="GO:0003676">
    <property type="term" value="F:nucleic acid binding"/>
    <property type="evidence" value="ECO:0007669"/>
    <property type="project" value="InterPro"/>
</dbReference>
<evidence type="ECO:0000256" key="1">
    <source>
        <dbReference type="PROSITE-ProRule" id="PRU00047"/>
    </source>
</evidence>
<dbReference type="AlphaFoldDB" id="A0A9R1WCZ9"/>
<sequence>MKQKVSEQLEKYLFNLQYEDYDKPDQKLIQLLSLQTEECEELYQKEPQLFDQYFKVAKVNEPDTESEQEDNPNINAVKFEYLDRNEELEVESSYMTTNRGERKKKKKYDFKMPVHNGIPNSGKGPNTINVLNIDCIQDLKRRERVIEKWFTEISLILQTNPDEFGNAKKYGKKEAIREIQQTSLSYATKIAKEEIDRICQDRYKQQKLKTISKDCCNILSDFKDFDIGRKTYTKKKYKDKKKYKSFWKKKKRRFSPGKYLKKSLKETPKKNTSWPQGKKKCRCWICNEEGNYANECPNRKKYLDKVKELQTANNGGYEALEEEYDGIQHVFILHVDTNSSSSSEEDESTTDDSE</sequence>
<evidence type="ECO:0000259" key="3">
    <source>
        <dbReference type="PROSITE" id="PS50158"/>
    </source>
</evidence>
<proteinExistence type="predicted"/>
<dbReference type="InterPro" id="IPR036875">
    <property type="entry name" value="Znf_CCHC_sf"/>
</dbReference>
<keyword evidence="1" id="KW-0479">Metal-binding</keyword>
<dbReference type="SUPFAM" id="SSF57756">
    <property type="entry name" value="Retrovirus zinc finger-like domains"/>
    <property type="match status" value="1"/>
</dbReference>